<dbReference type="OrthoDB" id="3559694at2759"/>
<keyword evidence="2" id="KW-0812">Transmembrane</keyword>
<dbReference type="RefSeq" id="XP_020119876.1">
    <property type="nucleotide sequence ID" value="XM_020267193.1"/>
</dbReference>
<dbReference type="EMBL" id="LFMY01000006">
    <property type="protein sequence ID" value="OKL59755.1"/>
    <property type="molecule type" value="Genomic_DNA"/>
</dbReference>
<feature type="compositionally biased region" description="Basic residues" evidence="1">
    <location>
        <begin position="174"/>
        <end position="184"/>
    </location>
</feature>
<proteinExistence type="predicted"/>
<protein>
    <recommendedName>
        <fullName evidence="5">Nuclear pore assembly and biogenesis-domain-containing protein</fullName>
    </recommendedName>
</protein>
<dbReference type="AlphaFoldDB" id="A0A225AZ51"/>
<dbReference type="Pfam" id="PF12716">
    <property type="entry name" value="Apq12"/>
    <property type="match status" value="1"/>
</dbReference>
<accession>A0A225AZ51</accession>
<sequence length="184" mass="20317">MDYIQENILPSLRTYSTILFQKSASTLLSSSHQTPDQIATAIQTEYLEPYILQPLSTLLDLFTSSSNLVSAIILLLTLYISLRILDYARRVVMFWVTLVMRMIFWTAVLSIAVYVYNVGPEKAIADAGWIWGVAQGFVEDFVVAANTADGDWGTRSTRGSGGGSYGHAGSSPQHRYRGARRGVA</sequence>
<evidence type="ECO:0000313" key="4">
    <source>
        <dbReference type="Proteomes" id="UP000214365"/>
    </source>
</evidence>
<evidence type="ECO:0000256" key="1">
    <source>
        <dbReference type="SAM" id="MobiDB-lite"/>
    </source>
</evidence>
<evidence type="ECO:0000313" key="3">
    <source>
        <dbReference type="EMBL" id="OKL59755.1"/>
    </source>
</evidence>
<evidence type="ECO:0000256" key="2">
    <source>
        <dbReference type="SAM" id="Phobius"/>
    </source>
</evidence>
<keyword evidence="2" id="KW-0472">Membrane</keyword>
<comment type="caution">
    <text evidence="3">The sequence shown here is derived from an EMBL/GenBank/DDBJ whole genome shotgun (WGS) entry which is preliminary data.</text>
</comment>
<evidence type="ECO:0008006" key="5">
    <source>
        <dbReference type="Google" id="ProtNLM"/>
    </source>
</evidence>
<dbReference type="GeneID" id="31004252"/>
<feature type="transmembrane region" description="Helical" evidence="2">
    <location>
        <begin position="61"/>
        <end position="80"/>
    </location>
</feature>
<keyword evidence="4" id="KW-1185">Reference proteome</keyword>
<keyword evidence="2" id="KW-1133">Transmembrane helix</keyword>
<organism evidence="3 4">
    <name type="scientific">Talaromyces atroroseus</name>
    <dbReference type="NCBI Taxonomy" id="1441469"/>
    <lineage>
        <taxon>Eukaryota</taxon>
        <taxon>Fungi</taxon>
        <taxon>Dikarya</taxon>
        <taxon>Ascomycota</taxon>
        <taxon>Pezizomycotina</taxon>
        <taxon>Eurotiomycetes</taxon>
        <taxon>Eurotiomycetidae</taxon>
        <taxon>Eurotiales</taxon>
        <taxon>Trichocomaceae</taxon>
        <taxon>Talaromyces</taxon>
        <taxon>Talaromyces sect. Trachyspermi</taxon>
    </lineage>
</organism>
<dbReference type="InterPro" id="IPR024316">
    <property type="entry name" value="APQ12"/>
</dbReference>
<dbReference type="Proteomes" id="UP000214365">
    <property type="component" value="Unassembled WGS sequence"/>
</dbReference>
<feature type="region of interest" description="Disordered" evidence="1">
    <location>
        <begin position="153"/>
        <end position="184"/>
    </location>
</feature>
<gene>
    <name evidence="3" type="ORF">UA08_04497</name>
</gene>
<name>A0A225AZ51_TALAT</name>
<reference evidence="3 4" key="1">
    <citation type="submission" date="2015-06" db="EMBL/GenBank/DDBJ databases">
        <title>Talaromyces atroroseus IBT 11181 draft genome.</title>
        <authorList>
            <person name="Rasmussen K.B."/>
            <person name="Rasmussen S."/>
            <person name="Petersen B."/>
            <person name="Sicheritz-Ponten T."/>
            <person name="Mortensen U.H."/>
            <person name="Thrane U."/>
        </authorList>
    </citation>
    <scope>NUCLEOTIDE SEQUENCE [LARGE SCALE GENOMIC DNA]</scope>
    <source>
        <strain evidence="3 4">IBT 11181</strain>
    </source>
</reference>
<feature type="transmembrane region" description="Helical" evidence="2">
    <location>
        <begin position="92"/>
        <end position="116"/>
    </location>
</feature>